<evidence type="ECO:0000256" key="7">
    <source>
        <dbReference type="SAM" id="Phobius"/>
    </source>
</evidence>
<reference evidence="8" key="1">
    <citation type="submission" date="2020-10" db="EMBL/GenBank/DDBJ databases">
        <authorList>
            <person name="Gilroy R."/>
        </authorList>
    </citation>
    <scope>NUCLEOTIDE SEQUENCE</scope>
    <source>
        <strain evidence="8">ChiSjej1B19-3389</strain>
    </source>
</reference>
<dbReference type="PANTHER" id="PTHR43549:SF3">
    <property type="entry name" value="MULTIDRUG RESISTANCE PROTEIN YPNP-RELATED"/>
    <property type="match status" value="1"/>
</dbReference>
<dbReference type="PIRSF" id="PIRSF006603">
    <property type="entry name" value="DinF"/>
    <property type="match status" value="1"/>
</dbReference>
<dbReference type="Proteomes" id="UP000886787">
    <property type="component" value="Unassembled WGS sequence"/>
</dbReference>
<keyword evidence="6 7" id="KW-0472">Membrane</keyword>
<dbReference type="InterPro" id="IPR002528">
    <property type="entry name" value="MATE_fam"/>
</dbReference>
<sequence length="452" mass="48721">MITDMTKGSPAKMLWAFSLPMLCSSIFQQMYNMADSIIAGRFIGEDALAAVGVSYPLTMIFMAVAMGCSIGCSVIISQMFGAKQYTQMKLAVNTSFISCMVLSVLLTVAGLLLCNPLMSLLNTPNNIFADSETYLQVYILGLFFLFLYNISTGTFTALGDSKTPLYFLIASSVANILLDLLFVTAFHMGVAGVAWATFLAQGAASVLAFTFLVFRMRRIPSANKARLFSLLMLKKIGIVAIPSILQQSFISVGNLCIQGMINSYGSAVAAGYSAAVKLNTFALTSFTALANGLSSFTAQNIGAGQAVRVKKGFRAGVTIVMLVCIPFFAAFFFFGKSMIGLFLDSAQAQSTIAVDTGVQFLQIVSPFYFIIVVKLMADSVLRGASAMVPFMVTTFADLVLRVVLAFALSPAFHTTGIWASWPIGWVAASVMSVAFYLAGLWNPQKRRKEKAY</sequence>
<dbReference type="CDD" id="cd13138">
    <property type="entry name" value="MATE_yoeA_like"/>
    <property type="match status" value="1"/>
</dbReference>
<evidence type="ECO:0000256" key="5">
    <source>
        <dbReference type="ARBA" id="ARBA00022989"/>
    </source>
</evidence>
<feature type="transmembrane region" description="Helical" evidence="7">
    <location>
        <begin position="418"/>
        <end position="441"/>
    </location>
</feature>
<dbReference type="Pfam" id="PF01554">
    <property type="entry name" value="MatE"/>
    <property type="match status" value="2"/>
</dbReference>
<evidence type="ECO:0000256" key="1">
    <source>
        <dbReference type="ARBA" id="ARBA00004651"/>
    </source>
</evidence>
<dbReference type="GO" id="GO:0015297">
    <property type="term" value="F:antiporter activity"/>
    <property type="evidence" value="ECO:0007669"/>
    <property type="project" value="InterPro"/>
</dbReference>
<keyword evidence="3" id="KW-1003">Cell membrane</keyword>
<dbReference type="InterPro" id="IPR052031">
    <property type="entry name" value="Membrane_Transporter-Flippase"/>
</dbReference>
<feature type="transmembrane region" description="Helical" evidence="7">
    <location>
        <begin position="236"/>
        <end position="261"/>
    </location>
</feature>
<dbReference type="AlphaFoldDB" id="A0A9D0ZH50"/>
<protein>
    <submittedName>
        <fullName evidence="8">MATE family efflux transporter</fullName>
    </submittedName>
</protein>
<evidence type="ECO:0000256" key="3">
    <source>
        <dbReference type="ARBA" id="ARBA00022475"/>
    </source>
</evidence>
<evidence type="ECO:0000256" key="2">
    <source>
        <dbReference type="ARBA" id="ARBA00022448"/>
    </source>
</evidence>
<dbReference type="GO" id="GO:0005886">
    <property type="term" value="C:plasma membrane"/>
    <property type="evidence" value="ECO:0007669"/>
    <property type="project" value="UniProtKB-SubCell"/>
</dbReference>
<name>A0A9D0ZH50_9FIRM</name>
<comment type="caution">
    <text evidence="8">The sequence shown here is derived from an EMBL/GenBank/DDBJ whole genome shotgun (WGS) entry which is preliminary data.</text>
</comment>
<evidence type="ECO:0000256" key="6">
    <source>
        <dbReference type="ARBA" id="ARBA00023136"/>
    </source>
</evidence>
<accession>A0A9D0ZH50</accession>
<gene>
    <name evidence="8" type="ORF">IAD32_04440</name>
</gene>
<dbReference type="EMBL" id="DVFW01000024">
    <property type="protein sequence ID" value="HIQ80517.1"/>
    <property type="molecule type" value="Genomic_DNA"/>
</dbReference>
<keyword evidence="5 7" id="KW-1133">Transmembrane helix</keyword>
<keyword evidence="4 7" id="KW-0812">Transmembrane</keyword>
<feature type="transmembrane region" description="Helical" evidence="7">
    <location>
        <begin position="360"/>
        <end position="377"/>
    </location>
</feature>
<dbReference type="PANTHER" id="PTHR43549">
    <property type="entry name" value="MULTIDRUG RESISTANCE PROTEIN YPNP-RELATED"/>
    <property type="match status" value="1"/>
</dbReference>
<feature type="transmembrane region" description="Helical" evidence="7">
    <location>
        <begin position="193"/>
        <end position="215"/>
    </location>
</feature>
<feature type="transmembrane region" description="Helical" evidence="7">
    <location>
        <begin position="55"/>
        <end position="76"/>
    </location>
</feature>
<feature type="transmembrane region" description="Helical" evidence="7">
    <location>
        <begin position="138"/>
        <end position="158"/>
    </location>
</feature>
<evidence type="ECO:0000256" key="4">
    <source>
        <dbReference type="ARBA" id="ARBA00022692"/>
    </source>
</evidence>
<feature type="transmembrane region" description="Helical" evidence="7">
    <location>
        <begin position="389"/>
        <end position="412"/>
    </location>
</feature>
<feature type="transmembrane region" description="Helical" evidence="7">
    <location>
        <begin position="165"/>
        <end position="187"/>
    </location>
</feature>
<keyword evidence="2" id="KW-0813">Transport</keyword>
<comment type="subcellular location">
    <subcellularLocation>
        <location evidence="1">Cell membrane</location>
        <topology evidence="1">Multi-pass membrane protein</topology>
    </subcellularLocation>
</comment>
<dbReference type="GO" id="GO:0042910">
    <property type="term" value="F:xenobiotic transmembrane transporter activity"/>
    <property type="evidence" value="ECO:0007669"/>
    <property type="project" value="InterPro"/>
</dbReference>
<dbReference type="InterPro" id="IPR048279">
    <property type="entry name" value="MdtK-like"/>
</dbReference>
<reference evidence="8" key="2">
    <citation type="journal article" date="2021" name="PeerJ">
        <title>Extensive microbial diversity within the chicken gut microbiome revealed by metagenomics and culture.</title>
        <authorList>
            <person name="Gilroy R."/>
            <person name="Ravi A."/>
            <person name="Getino M."/>
            <person name="Pursley I."/>
            <person name="Horton D.L."/>
            <person name="Alikhan N.F."/>
            <person name="Baker D."/>
            <person name="Gharbi K."/>
            <person name="Hall N."/>
            <person name="Watson M."/>
            <person name="Adriaenssens E.M."/>
            <person name="Foster-Nyarko E."/>
            <person name="Jarju S."/>
            <person name="Secka A."/>
            <person name="Antonio M."/>
            <person name="Oren A."/>
            <person name="Chaudhuri R.R."/>
            <person name="La Ragione R."/>
            <person name="Hildebrand F."/>
            <person name="Pallen M.J."/>
        </authorList>
    </citation>
    <scope>NUCLEOTIDE SEQUENCE</scope>
    <source>
        <strain evidence="8">ChiSjej1B19-3389</strain>
    </source>
</reference>
<evidence type="ECO:0000313" key="8">
    <source>
        <dbReference type="EMBL" id="HIQ80517.1"/>
    </source>
</evidence>
<evidence type="ECO:0000313" key="9">
    <source>
        <dbReference type="Proteomes" id="UP000886787"/>
    </source>
</evidence>
<feature type="transmembrane region" description="Helical" evidence="7">
    <location>
        <begin position="96"/>
        <end position="118"/>
    </location>
</feature>
<feature type="transmembrane region" description="Helical" evidence="7">
    <location>
        <begin position="313"/>
        <end position="334"/>
    </location>
</feature>
<organism evidence="8 9">
    <name type="scientific">Candidatus Scatavimonas merdigallinarum</name>
    <dbReference type="NCBI Taxonomy" id="2840914"/>
    <lineage>
        <taxon>Bacteria</taxon>
        <taxon>Bacillati</taxon>
        <taxon>Bacillota</taxon>
        <taxon>Clostridia</taxon>
        <taxon>Eubacteriales</taxon>
        <taxon>Oscillospiraceae</taxon>
        <taxon>Oscillospiraceae incertae sedis</taxon>
        <taxon>Candidatus Scatavimonas</taxon>
    </lineage>
</organism>
<proteinExistence type="predicted"/>